<sequence length="189" mass="20562">MRTLIAMAVLASGPALAQDFSEGSEASEWGLFGERTARFEAEVVDPICTLSGDCAQACADGRQMALLRRADEVLVMPLKNRQTVFSGAAADLAPYCGETVEVDGLLIENPEIGATNVYMVQRIRRLPDGAWSETTRFTEAWAEANPDAAGDGPWFRRDPRIAAEIAREGWLGLGPEAEDAFLRDWLGVE</sequence>
<feature type="chain" id="PRO_5009301835" evidence="1">
    <location>
        <begin position="18"/>
        <end position="189"/>
    </location>
</feature>
<dbReference type="RefSeq" id="WP_149754383.1">
    <property type="nucleotide sequence ID" value="NZ_FOMS01000001.1"/>
</dbReference>
<organism evidence="2 3">
    <name type="scientific">Roseivivax sediminis</name>
    <dbReference type="NCBI Taxonomy" id="936889"/>
    <lineage>
        <taxon>Bacteria</taxon>
        <taxon>Pseudomonadati</taxon>
        <taxon>Pseudomonadota</taxon>
        <taxon>Alphaproteobacteria</taxon>
        <taxon>Rhodobacterales</taxon>
        <taxon>Roseobacteraceae</taxon>
        <taxon>Roseivivax</taxon>
    </lineage>
</organism>
<protein>
    <submittedName>
        <fullName evidence="2">Uncharacterized protein</fullName>
    </submittedName>
</protein>
<accession>A0A1I1TEZ0</accession>
<evidence type="ECO:0000313" key="3">
    <source>
        <dbReference type="Proteomes" id="UP000325289"/>
    </source>
</evidence>
<dbReference type="Proteomes" id="UP000325289">
    <property type="component" value="Unassembled WGS sequence"/>
</dbReference>
<dbReference type="AlphaFoldDB" id="A0A1I1TEZ0"/>
<keyword evidence="1" id="KW-0732">Signal</keyword>
<evidence type="ECO:0000256" key="1">
    <source>
        <dbReference type="SAM" id="SignalP"/>
    </source>
</evidence>
<dbReference type="EMBL" id="FOMS01000001">
    <property type="protein sequence ID" value="SFD57136.1"/>
    <property type="molecule type" value="Genomic_DNA"/>
</dbReference>
<dbReference type="OrthoDB" id="7725378at2"/>
<keyword evidence="3" id="KW-1185">Reference proteome</keyword>
<name>A0A1I1TEZ0_9RHOB</name>
<reference evidence="2 3" key="1">
    <citation type="submission" date="2016-10" db="EMBL/GenBank/DDBJ databases">
        <authorList>
            <person name="Varghese N."/>
            <person name="Submissions S."/>
        </authorList>
    </citation>
    <scope>NUCLEOTIDE SEQUENCE [LARGE SCALE GENOMIC DNA]</scope>
    <source>
        <strain evidence="3">YIM D21,KCTC 23444,ACCC 10710</strain>
    </source>
</reference>
<proteinExistence type="predicted"/>
<evidence type="ECO:0000313" key="2">
    <source>
        <dbReference type="EMBL" id="SFD57136.1"/>
    </source>
</evidence>
<feature type="signal peptide" evidence="1">
    <location>
        <begin position="1"/>
        <end position="17"/>
    </location>
</feature>
<gene>
    <name evidence="2" type="ORF">SAMN04515678_101609</name>
</gene>